<dbReference type="InterPro" id="IPR035965">
    <property type="entry name" value="PAS-like_dom_sf"/>
</dbReference>
<keyword evidence="7" id="KW-0067">ATP-binding</keyword>
<dbReference type="InterPro" id="IPR001789">
    <property type="entry name" value="Sig_transdc_resp-reg_receiver"/>
</dbReference>
<evidence type="ECO:0000313" key="21">
    <source>
        <dbReference type="Proteomes" id="UP000201838"/>
    </source>
</evidence>
<feature type="coiled-coil region" evidence="12">
    <location>
        <begin position="665"/>
        <end position="752"/>
    </location>
</feature>
<comment type="function">
    <text evidence="8">Putative oxygen sensor; modulates the activity of FixJ, a transcriptional activator of nitrogen fixation fixK gene. FixL probably acts as a kinase that phosphorylates FixJ.</text>
</comment>
<evidence type="ECO:0000259" key="16">
    <source>
        <dbReference type="PROSITE" id="PS50112"/>
    </source>
</evidence>
<dbReference type="Gene3D" id="3.40.50.180">
    <property type="entry name" value="Methylesterase CheB, C-terminal domain"/>
    <property type="match status" value="1"/>
</dbReference>
<dbReference type="PROSITE" id="PS50112">
    <property type="entry name" value="PAS"/>
    <property type="match status" value="1"/>
</dbReference>
<organism evidence="20 21">
    <name type="scientific">Boseongicola aestuarii</name>
    <dbReference type="NCBI Taxonomy" id="1470561"/>
    <lineage>
        <taxon>Bacteria</taxon>
        <taxon>Pseudomonadati</taxon>
        <taxon>Pseudomonadota</taxon>
        <taxon>Alphaproteobacteria</taxon>
        <taxon>Rhodobacterales</taxon>
        <taxon>Paracoccaceae</taxon>
        <taxon>Boseongicola</taxon>
    </lineage>
</organism>
<proteinExistence type="predicted"/>
<evidence type="ECO:0000259" key="18">
    <source>
        <dbReference type="PROSITE" id="PS50122"/>
    </source>
</evidence>
<evidence type="ECO:0000259" key="14">
    <source>
        <dbReference type="PROSITE" id="PS50109"/>
    </source>
</evidence>
<dbReference type="SMART" id="SM00138">
    <property type="entry name" value="MeTrc"/>
    <property type="match status" value="1"/>
</dbReference>
<dbReference type="PROSITE" id="PS50123">
    <property type="entry name" value="CHER"/>
    <property type="match status" value="1"/>
</dbReference>
<dbReference type="PROSITE" id="PS50109">
    <property type="entry name" value="HIS_KIN"/>
    <property type="match status" value="1"/>
</dbReference>
<sequence>MARQPKTPSTKASGKTPPKGAPKSKTSRSQPVPKGIPVVGLGASAGGLQAFTQFFQAMPNRTGMAFVVIHHVDPDHESLMADLLAKHTRMTVALAEDDTPIAADHVYIIPPNRFLSIEKGVLHLSEPAERRGMRLPIDFFLRSLAEDQKQKAVAIIMSGTGGDGTAGIRSIKETGGMVLVQDPTEAAHDGMPRSAIATGSVDHILPVVKMPAVIQDYTAHPFIARGATTKVLGENARGALSDIIKVLKAHTPINFEYYKEGTLLRRIERRMALRHLENAADYLALLKDQPDEAENLCADLLICVTSFFRDPDAFAYLADQVIRDLVVNCASGQPIRIWVPACATGEEAYSLAMLVIEKIEALRKDVKLQVFASDVDEYALSVARAGVYPDAIAGDISPERLKRFFDKEDHTYRVKPELRDAVVFARQNILADAPFSKLDLISCRNLLIYLNTDAQERIIQMFHFALNDGGLLLLGSSETANNHENYFQPVSKKHRLYRRVGKARHRLFDFPISQTPILGLSTPAVRTAEVSHGLRLAELSQKFLVDRYAPAAVLLNARMETLFVQGPADQYLKVPTGEASQDLLAMAREGLRAKLGSTIRTAFQTEQDVTASGNVTRAGRSVPVTISAHPMVVDEVKLVLVTFVDMPVKQTTPTADNGLKDSAVQTQLEQELDATRLDLQNTIREYERSTEELKASNEEAMSMNEEFQSTNEELETSKEELQSLNEELTTLNTQLQQKVEDERRLTDDLNNLLSSSGIATVFLDRDLNIMRFTPTTRNLFNVIANDMGRPFSDITGKIDDPALLADAEQVLEHLTPIEADVRADDGKWFIRRILPYRTRDKKIDGVVITFLDVTELKALQQASQKAQNFAEAIVGTVREPMLVLDDHLNITKASRSFCRTFQTRPEDIEGRALFALQDGQWDQPGLRELLERVLPDKITVEAHEIAVNVADRGKRTVLVNARQLRDDANSSDLILMALEDVTERLESQARLEEREARLSAIFDAAPEAIITIDENGVIGSYSPAARTILGYTEKEVIGQNVKILMPEQERDRHDGYMSHYMETGEKKIIGIGREMNARHKDGSDVPIRLTVAEWWINGQRNFTGILHDLSEDMKRRDALQRAQKMEAVGQLTGGLAHDFNNLLTVIIGNLELIEIRVEDFPVPELLNEALEAANLGAKLTKQLLAFSRKQPLLPTKVALNDLVTEVKPLLVRTLGDDISVKTDLADDLRLTLTDPGQVENAILNLAINARDAMPEGGRLTIETKNVVLDADYAATQVDIAPGDYVALSVTDTGVGMAADVIARAFEPFFTTKAVGAGSGLGLSMVYGFAKQSGGHVAIYSEEGIGTTLTLYLPPFTSDEQEVAAPTEGVISPSRNETILVVEDDPLVRRLTVERLENLGYRTMAAENGPAALEILRDKNEIDLVLSDVVMPGGMTGFEVADQALKIKPTLKVLLATGYASSEDISSGADRRQHHVLRKPYTLRDLAKALRDELE</sequence>
<dbReference type="Pfam" id="PF01339">
    <property type="entry name" value="CheB_methylest"/>
    <property type="match status" value="1"/>
</dbReference>
<keyword evidence="21" id="KW-1185">Reference proteome</keyword>
<dbReference type="FunFam" id="3.30.450.20:FF:000060">
    <property type="entry name" value="Sensor protein FixL"/>
    <property type="match status" value="1"/>
</dbReference>
<dbReference type="Pfam" id="PF03705">
    <property type="entry name" value="CheR_N"/>
    <property type="match status" value="1"/>
</dbReference>
<keyword evidence="12" id="KW-0175">Coiled coil</keyword>
<feature type="domain" description="Response regulatory" evidence="15">
    <location>
        <begin position="1377"/>
        <end position="1493"/>
    </location>
</feature>
<dbReference type="PANTHER" id="PTHR24422">
    <property type="entry name" value="CHEMOTAXIS PROTEIN METHYLTRANSFERASE"/>
    <property type="match status" value="1"/>
</dbReference>
<dbReference type="GO" id="GO:0000155">
    <property type="term" value="F:phosphorelay sensor kinase activity"/>
    <property type="evidence" value="ECO:0007669"/>
    <property type="project" value="InterPro"/>
</dbReference>
<feature type="active site" evidence="10">
    <location>
        <position position="44"/>
    </location>
</feature>
<dbReference type="CDD" id="cd16434">
    <property type="entry name" value="CheB-CheR_fusion"/>
    <property type="match status" value="1"/>
</dbReference>
<keyword evidence="4" id="KW-0808">Transferase</keyword>
<name>A0A238J6P3_9RHOB</name>
<feature type="modified residue" description="4-aspartylphosphate" evidence="11">
    <location>
        <position position="1427"/>
    </location>
</feature>
<dbReference type="SUPFAM" id="SSF52738">
    <property type="entry name" value="Methylesterase CheB, C-terminal domain"/>
    <property type="match status" value="1"/>
</dbReference>
<dbReference type="SUPFAM" id="SSF52172">
    <property type="entry name" value="CheY-like"/>
    <property type="match status" value="1"/>
</dbReference>
<feature type="compositionally biased region" description="Polar residues" evidence="13">
    <location>
        <begin position="1"/>
        <end position="13"/>
    </location>
</feature>
<dbReference type="InterPro" id="IPR036097">
    <property type="entry name" value="HisK_dim/P_sf"/>
</dbReference>
<feature type="domain" description="CheR-type methyltransferase" evidence="19">
    <location>
        <begin position="240"/>
        <end position="502"/>
    </location>
</feature>
<dbReference type="SUPFAM" id="SSF55785">
    <property type="entry name" value="PYP-like sensor domain (PAS domain)"/>
    <property type="match status" value="3"/>
</dbReference>
<evidence type="ECO:0000256" key="12">
    <source>
        <dbReference type="SAM" id="Coils"/>
    </source>
</evidence>
<feature type="region of interest" description="Disordered" evidence="13">
    <location>
        <begin position="1"/>
        <end position="38"/>
    </location>
</feature>
<dbReference type="InterPro" id="IPR022642">
    <property type="entry name" value="CheR_C"/>
</dbReference>
<feature type="active site" evidence="10">
    <location>
        <position position="71"/>
    </location>
</feature>
<dbReference type="InterPro" id="IPR036890">
    <property type="entry name" value="HATPase_C_sf"/>
</dbReference>
<feature type="domain" description="Histidine kinase" evidence="14">
    <location>
        <begin position="1134"/>
        <end position="1356"/>
    </location>
</feature>
<dbReference type="Pfam" id="PF01739">
    <property type="entry name" value="CheR"/>
    <property type="match status" value="1"/>
</dbReference>
<evidence type="ECO:0000259" key="19">
    <source>
        <dbReference type="PROSITE" id="PS50123"/>
    </source>
</evidence>
<dbReference type="InterPro" id="IPR003594">
    <property type="entry name" value="HATPase_dom"/>
</dbReference>
<dbReference type="InterPro" id="IPR003661">
    <property type="entry name" value="HisK_dim/P_dom"/>
</dbReference>
<dbReference type="SMART" id="SM00388">
    <property type="entry name" value="HisKA"/>
    <property type="match status" value="1"/>
</dbReference>
<evidence type="ECO:0000259" key="15">
    <source>
        <dbReference type="PROSITE" id="PS50110"/>
    </source>
</evidence>
<dbReference type="Gene3D" id="3.30.450.20">
    <property type="entry name" value="PAS domain"/>
    <property type="match status" value="3"/>
</dbReference>
<feature type="domain" description="PAS" evidence="16">
    <location>
        <begin position="994"/>
        <end position="1064"/>
    </location>
</feature>
<dbReference type="InterPro" id="IPR013656">
    <property type="entry name" value="PAS_4"/>
</dbReference>
<dbReference type="InterPro" id="IPR000700">
    <property type="entry name" value="PAS-assoc_C"/>
</dbReference>
<dbReference type="Pfam" id="PF02518">
    <property type="entry name" value="HATPase_c"/>
    <property type="match status" value="1"/>
</dbReference>
<feature type="domain" description="CheB-type methylesterase" evidence="18">
    <location>
        <begin position="31"/>
        <end position="214"/>
    </location>
</feature>
<dbReference type="PROSITE" id="PS50110">
    <property type="entry name" value="RESPONSE_REGULATORY"/>
    <property type="match status" value="1"/>
</dbReference>
<feature type="domain" description="PAC" evidence="17">
    <location>
        <begin position="815"/>
        <end position="865"/>
    </location>
</feature>
<dbReference type="GO" id="GO:0006355">
    <property type="term" value="P:regulation of DNA-templated transcription"/>
    <property type="evidence" value="ECO:0007669"/>
    <property type="project" value="InterPro"/>
</dbReference>
<dbReference type="Pfam" id="PF00989">
    <property type="entry name" value="PAS"/>
    <property type="match status" value="1"/>
</dbReference>
<protein>
    <recommendedName>
        <fullName evidence="9">Sensor protein FixL</fullName>
        <ecNumber evidence="2">2.7.13.3</ecNumber>
    </recommendedName>
</protein>
<dbReference type="InterPro" id="IPR050903">
    <property type="entry name" value="Bact_Chemotaxis_MeTrfase"/>
</dbReference>
<evidence type="ECO:0000256" key="5">
    <source>
        <dbReference type="ARBA" id="ARBA00022741"/>
    </source>
</evidence>
<dbReference type="InterPro" id="IPR000780">
    <property type="entry name" value="CheR_MeTrfase"/>
</dbReference>
<dbReference type="GO" id="GO:0000156">
    <property type="term" value="F:phosphorelay response regulator activity"/>
    <property type="evidence" value="ECO:0007669"/>
    <property type="project" value="InterPro"/>
</dbReference>
<dbReference type="SUPFAM" id="SSF53335">
    <property type="entry name" value="S-adenosyl-L-methionine-dependent methyltransferases"/>
    <property type="match status" value="1"/>
</dbReference>
<keyword evidence="10" id="KW-0378">Hydrolase</keyword>
<dbReference type="InterPro" id="IPR022641">
    <property type="entry name" value="CheR_N"/>
</dbReference>
<keyword evidence="5" id="KW-0547">Nucleotide-binding</keyword>
<dbReference type="PROSITE" id="PS50122">
    <property type="entry name" value="CHEB"/>
    <property type="match status" value="1"/>
</dbReference>
<dbReference type="Gene3D" id="3.40.50.2300">
    <property type="match status" value="1"/>
</dbReference>
<evidence type="ECO:0000256" key="4">
    <source>
        <dbReference type="ARBA" id="ARBA00022679"/>
    </source>
</evidence>
<dbReference type="InterPro" id="IPR005467">
    <property type="entry name" value="His_kinase_dom"/>
</dbReference>
<dbReference type="SMART" id="SM00387">
    <property type="entry name" value="HATPase_c"/>
    <property type="match status" value="1"/>
</dbReference>
<dbReference type="NCBIfam" id="TIGR00229">
    <property type="entry name" value="sensory_box"/>
    <property type="match status" value="2"/>
</dbReference>
<dbReference type="Gene3D" id="1.10.287.130">
    <property type="match status" value="1"/>
</dbReference>
<dbReference type="SUPFAM" id="SSF47757">
    <property type="entry name" value="Chemotaxis receptor methyltransferase CheR, N-terminal domain"/>
    <property type="match status" value="1"/>
</dbReference>
<feature type="active site" evidence="10">
    <location>
        <position position="163"/>
    </location>
</feature>
<dbReference type="Gene3D" id="3.30.565.10">
    <property type="entry name" value="Histidine kinase-like ATPase, C-terminal domain"/>
    <property type="match status" value="1"/>
</dbReference>
<dbReference type="Pfam" id="PF13596">
    <property type="entry name" value="PAS_10"/>
    <property type="match status" value="1"/>
</dbReference>
<dbReference type="SMART" id="SM00091">
    <property type="entry name" value="PAS"/>
    <property type="match status" value="3"/>
</dbReference>
<accession>A0A238J6P3</accession>
<dbReference type="GO" id="GO:0005524">
    <property type="term" value="F:ATP binding"/>
    <property type="evidence" value="ECO:0007669"/>
    <property type="project" value="UniProtKB-KW"/>
</dbReference>
<evidence type="ECO:0000256" key="10">
    <source>
        <dbReference type="PROSITE-ProRule" id="PRU00050"/>
    </source>
</evidence>
<dbReference type="Pfam" id="PF00512">
    <property type="entry name" value="HisKA"/>
    <property type="match status" value="1"/>
</dbReference>
<dbReference type="CDD" id="cd00130">
    <property type="entry name" value="PAS"/>
    <property type="match status" value="2"/>
</dbReference>
<keyword evidence="11" id="KW-0597">Phosphoprotein</keyword>
<dbReference type="GO" id="GO:0008984">
    <property type="term" value="F:protein-glutamate methylesterase activity"/>
    <property type="evidence" value="ECO:0007669"/>
    <property type="project" value="InterPro"/>
</dbReference>
<dbReference type="Proteomes" id="UP000201838">
    <property type="component" value="Unassembled WGS sequence"/>
</dbReference>
<dbReference type="RefSeq" id="WP_093975976.1">
    <property type="nucleotide sequence ID" value="NZ_FXXQ01000031.1"/>
</dbReference>
<dbReference type="SMART" id="SM00448">
    <property type="entry name" value="REC"/>
    <property type="match status" value="1"/>
</dbReference>
<dbReference type="InterPro" id="IPR000673">
    <property type="entry name" value="Sig_transdc_resp-reg_Me-estase"/>
</dbReference>
<dbReference type="PROSITE" id="PS50113">
    <property type="entry name" value="PAC"/>
    <property type="match status" value="2"/>
</dbReference>
<evidence type="ECO:0000256" key="13">
    <source>
        <dbReference type="SAM" id="MobiDB-lite"/>
    </source>
</evidence>
<dbReference type="InterPro" id="IPR011006">
    <property type="entry name" value="CheY-like_superfamily"/>
</dbReference>
<dbReference type="InterPro" id="IPR000014">
    <property type="entry name" value="PAS"/>
</dbReference>
<evidence type="ECO:0000256" key="11">
    <source>
        <dbReference type="PROSITE-ProRule" id="PRU00169"/>
    </source>
</evidence>
<dbReference type="PANTHER" id="PTHR24422:SF27">
    <property type="entry name" value="PROTEIN-GLUTAMATE O-METHYLTRANSFERASE"/>
    <property type="match status" value="1"/>
</dbReference>
<dbReference type="Gene3D" id="3.40.50.150">
    <property type="entry name" value="Vaccinia Virus protein VP39"/>
    <property type="match status" value="1"/>
</dbReference>
<evidence type="ECO:0000256" key="3">
    <source>
        <dbReference type="ARBA" id="ARBA00022500"/>
    </source>
</evidence>
<dbReference type="EMBL" id="FXXQ01000031">
    <property type="protein sequence ID" value="SMX25805.1"/>
    <property type="molecule type" value="Genomic_DNA"/>
</dbReference>
<dbReference type="GO" id="GO:0006935">
    <property type="term" value="P:chemotaxis"/>
    <property type="evidence" value="ECO:0007669"/>
    <property type="project" value="UniProtKB-UniRule"/>
</dbReference>
<dbReference type="GO" id="GO:0005737">
    <property type="term" value="C:cytoplasm"/>
    <property type="evidence" value="ECO:0007669"/>
    <property type="project" value="InterPro"/>
</dbReference>
<evidence type="ECO:0000256" key="8">
    <source>
        <dbReference type="ARBA" id="ARBA00059827"/>
    </source>
</evidence>
<dbReference type="Pfam" id="PF00072">
    <property type="entry name" value="Response_reg"/>
    <property type="match status" value="1"/>
</dbReference>
<dbReference type="SUPFAM" id="SSF55874">
    <property type="entry name" value="ATPase domain of HSP90 chaperone/DNA topoisomerase II/histidine kinase"/>
    <property type="match status" value="1"/>
</dbReference>
<evidence type="ECO:0000256" key="6">
    <source>
        <dbReference type="ARBA" id="ARBA00022777"/>
    </source>
</evidence>
<dbReference type="SUPFAM" id="SSF47384">
    <property type="entry name" value="Homodimeric domain of signal transducing histidine kinase"/>
    <property type="match status" value="1"/>
</dbReference>
<evidence type="ECO:0000313" key="20">
    <source>
        <dbReference type="EMBL" id="SMX25805.1"/>
    </source>
</evidence>
<evidence type="ECO:0000256" key="1">
    <source>
        <dbReference type="ARBA" id="ARBA00000085"/>
    </source>
</evidence>
<dbReference type="CDD" id="cd00082">
    <property type="entry name" value="HisKA"/>
    <property type="match status" value="1"/>
</dbReference>
<dbReference type="CDD" id="cd16919">
    <property type="entry name" value="HATPase_CckA-like"/>
    <property type="match status" value="1"/>
</dbReference>
<feature type="domain" description="PAC" evidence="17">
    <location>
        <begin position="941"/>
        <end position="993"/>
    </location>
</feature>
<dbReference type="InterPro" id="IPR013767">
    <property type="entry name" value="PAS_fold"/>
</dbReference>
<evidence type="ECO:0000259" key="17">
    <source>
        <dbReference type="PROSITE" id="PS50113"/>
    </source>
</evidence>
<keyword evidence="6" id="KW-0418">Kinase</keyword>
<evidence type="ECO:0000256" key="9">
    <source>
        <dbReference type="ARBA" id="ARBA00070616"/>
    </source>
</evidence>
<dbReference type="InterPro" id="IPR035909">
    <property type="entry name" value="CheB_C"/>
</dbReference>
<dbReference type="GO" id="GO:0008757">
    <property type="term" value="F:S-adenosylmethionine-dependent methyltransferase activity"/>
    <property type="evidence" value="ECO:0007669"/>
    <property type="project" value="InterPro"/>
</dbReference>
<evidence type="ECO:0000256" key="7">
    <source>
        <dbReference type="ARBA" id="ARBA00022840"/>
    </source>
</evidence>
<dbReference type="PRINTS" id="PR00996">
    <property type="entry name" value="CHERMTFRASE"/>
</dbReference>
<reference evidence="20 21" key="1">
    <citation type="submission" date="2017-05" db="EMBL/GenBank/DDBJ databases">
        <authorList>
            <person name="Song R."/>
            <person name="Chenine A.L."/>
            <person name="Ruprecht R.M."/>
        </authorList>
    </citation>
    <scope>NUCLEOTIDE SEQUENCE [LARGE SCALE GENOMIC DNA]</scope>
    <source>
        <strain evidence="20 21">CECT 8489</strain>
    </source>
</reference>
<keyword evidence="3 10" id="KW-0145">Chemotaxis</keyword>
<dbReference type="Pfam" id="PF08448">
    <property type="entry name" value="PAS_4"/>
    <property type="match status" value="1"/>
</dbReference>
<dbReference type="InterPro" id="IPR029063">
    <property type="entry name" value="SAM-dependent_MTases_sf"/>
</dbReference>
<dbReference type="EC" id="2.7.13.3" evidence="2"/>
<dbReference type="OrthoDB" id="9816309at2"/>
<evidence type="ECO:0000256" key="2">
    <source>
        <dbReference type="ARBA" id="ARBA00012438"/>
    </source>
</evidence>
<gene>
    <name evidence="20" type="ORF">BOA8489_03950</name>
</gene>
<comment type="catalytic activity">
    <reaction evidence="1">
        <text>ATP + protein L-histidine = ADP + protein N-phospho-L-histidine.</text>
        <dbReference type="EC" id="2.7.13.3"/>
    </reaction>
</comment>